<protein>
    <submittedName>
        <fullName evidence="2">Uncharacterized protein</fullName>
    </submittedName>
</protein>
<feature type="region of interest" description="Disordered" evidence="1">
    <location>
        <begin position="48"/>
        <end position="68"/>
    </location>
</feature>
<proteinExistence type="predicted"/>
<dbReference type="EMBL" id="BPLR01011323">
    <property type="protein sequence ID" value="GIY45810.1"/>
    <property type="molecule type" value="Genomic_DNA"/>
</dbReference>
<comment type="caution">
    <text evidence="2">The sequence shown here is derived from an EMBL/GenBank/DDBJ whole genome shotgun (WGS) entry which is preliminary data.</text>
</comment>
<evidence type="ECO:0000313" key="2">
    <source>
        <dbReference type="EMBL" id="GIY45810.1"/>
    </source>
</evidence>
<evidence type="ECO:0000313" key="3">
    <source>
        <dbReference type="Proteomes" id="UP001054945"/>
    </source>
</evidence>
<gene>
    <name evidence="2" type="ORF">CEXT_462921</name>
</gene>
<name>A0AAV4THK9_CAEEX</name>
<sequence>MRHDGQLAALWTDKGTLERKSLDVGEFECLWRQRNKVICHADWEATPSRTNKKERNDEKAGRVIETVV</sequence>
<organism evidence="2 3">
    <name type="scientific">Caerostris extrusa</name>
    <name type="common">Bark spider</name>
    <name type="synonym">Caerostris bankana</name>
    <dbReference type="NCBI Taxonomy" id="172846"/>
    <lineage>
        <taxon>Eukaryota</taxon>
        <taxon>Metazoa</taxon>
        <taxon>Ecdysozoa</taxon>
        <taxon>Arthropoda</taxon>
        <taxon>Chelicerata</taxon>
        <taxon>Arachnida</taxon>
        <taxon>Araneae</taxon>
        <taxon>Araneomorphae</taxon>
        <taxon>Entelegynae</taxon>
        <taxon>Araneoidea</taxon>
        <taxon>Araneidae</taxon>
        <taxon>Caerostris</taxon>
    </lineage>
</organism>
<dbReference type="Proteomes" id="UP001054945">
    <property type="component" value="Unassembled WGS sequence"/>
</dbReference>
<reference evidence="2 3" key="1">
    <citation type="submission" date="2021-06" db="EMBL/GenBank/DDBJ databases">
        <title>Caerostris extrusa draft genome.</title>
        <authorList>
            <person name="Kono N."/>
            <person name="Arakawa K."/>
        </authorList>
    </citation>
    <scope>NUCLEOTIDE SEQUENCE [LARGE SCALE GENOMIC DNA]</scope>
</reference>
<keyword evidence="3" id="KW-1185">Reference proteome</keyword>
<dbReference type="AlphaFoldDB" id="A0AAV4THK9"/>
<feature type="compositionally biased region" description="Basic and acidic residues" evidence="1">
    <location>
        <begin position="51"/>
        <end position="62"/>
    </location>
</feature>
<accession>A0AAV4THK9</accession>
<evidence type="ECO:0000256" key="1">
    <source>
        <dbReference type="SAM" id="MobiDB-lite"/>
    </source>
</evidence>